<dbReference type="OrthoDB" id="118340at2"/>
<gene>
    <name evidence="2" type="ORF">SAMN05444486_103498</name>
</gene>
<sequence>MNVSTAIIRAVNAHYLSSSQLSALKPIVVADFMRPLPIQAQAGSAMQNRITRQLLNWLEPALAETFAACATAGLWEDGAPHGLPVAEIYESYDVDSDAVGWIQLYRAEPNYQTLELLRPYFEGRFVIGFELSPFQKAAFDALGVPYVSIAIHPLRFLHDYKFMISSNFGNMQALQPFALPREQIGFAAQLRRAQFREAPLELRSEAAVLFGQVEIDTALIGARGLISLQDHITEVSNLCARFDTVYFKPHPYGAHSQEQALILSQFENVKFTTHNPYALLAAPQIETVAALTSSVLTEAPFFGKTPQALSNIWQDHSETAAYGIELLSAAFWKALLDSVETGKMSERILPTAAPMTDVTVKSLLNVSWETHGAQTIPESGVEVVLNKGIEIGVGHEGTKMLRGSGWKVPSRDHCWAGPQDAFLSFRLPPHAAPDLTAKIIVSGMATKDHPVLLQIHSEGQILGETVLETSGLVVLNIPLKPSSRSALGDVLLEFVCSHAHSPKFINGGSDQRALAFALRRVEIMSSKAALSFYIGETVQARDTRGNTRFMPYGWHDAEEEGVWTNGRRSRLRVTTDPLPDRDIELTLGNVRALLSEMVPVNVLVVSVDGVAYHTHKFRRGEPGEMGRSGVDIAVSLPREAFCKPDGIVNIDLDVVACHSPAMAGLSSDARELGLTIQHFRFDSAIRSVARKPSAHVANIIGPFNIHTGLSVMARNSFLALKSAMNDPAADRVQLPAGLLGPRAVNFNNSNHLDENSGFVQQDQDGSDINIFLGDVTRIAQIVRKDGNTILRNRYNICYGAWELETLPTYLANTRYVDEYWGLSNFIADAARKRMNIPVYAFPLPVDLHYPDTVTPRARFGIPEDAFAFLFTFSVDSTMARKNPEAALDAFQAAFPDRSAPVVMVFKSMVRQASAPNREAFKAFKARALKDPRVIMIEETLSRDENASLYMRCDAYISLHRAEGFGLTMAEAMGYGKPTIGTGYSGNLDFMNAENSCLVKYAKVKMDPGLYHGQQREWAEPDPDDAACHMRRIFEDLRFREQIARAGKRTIYQEFSTLAVGKKLLARLKDIREARA</sequence>
<evidence type="ECO:0000313" key="2">
    <source>
        <dbReference type="EMBL" id="SDY73889.1"/>
    </source>
</evidence>
<organism evidence="2 3">
    <name type="scientific">Lentibacter algarum</name>
    <dbReference type="NCBI Taxonomy" id="576131"/>
    <lineage>
        <taxon>Bacteria</taxon>
        <taxon>Pseudomonadati</taxon>
        <taxon>Pseudomonadota</taxon>
        <taxon>Alphaproteobacteria</taxon>
        <taxon>Rhodobacterales</taxon>
        <taxon>Roseobacteraceae</taxon>
        <taxon>Lentibacter</taxon>
    </lineage>
</organism>
<feature type="domain" description="Glycosyl transferase family 1" evidence="1">
    <location>
        <begin position="874"/>
        <end position="994"/>
    </location>
</feature>
<evidence type="ECO:0000313" key="3">
    <source>
        <dbReference type="Proteomes" id="UP000199026"/>
    </source>
</evidence>
<dbReference type="PANTHER" id="PTHR46656:SF3">
    <property type="entry name" value="PUTATIVE-RELATED"/>
    <property type="match status" value="1"/>
</dbReference>
<dbReference type="PANTHER" id="PTHR46656">
    <property type="entry name" value="PUTATIVE-RELATED"/>
    <property type="match status" value="1"/>
</dbReference>
<protein>
    <submittedName>
        <fullName evidence="2">Glycosyl transferases group 1</fullName>
    </submittedName>
</protein>
<dbReference type="AlphaFoldDB" id="A0A1H3MCH5"/>
<dbReference type="STRING" id="576131.SAMN05444486_103498"/>
<dbReference type="CDD" id="cd03801">
    <property type="entry name" value="GT4_PimA-like"/>
    <property type="match status" value="1"/>
</dbReference>
<dbReference type="EMBL" id="FNPR01000003">
    <property type="protein sequence ID" value="SDY73889.1"/>
    <property type="molecule type" value="Genomic_DNA"/>
</dbReference>
<reference evidence="2 3" key="1">
    <citation type="submission" date="2016-10" db="EMBL/GenBank/DDBJ databases">
        <authorList>
            <person name="de Groot N.N."/>
        </authorList>
    </citation>
    <scope>NUCLEOTIDE SEQUENCE [LARGE SCALE GENOMIC DNA]</scope>
    <source>
        <strain evidence="2 3">DSM 24677</strain>
    </source>
</reference>
<dbReference type="GO" id="GO:0016757">
    <property type="term" value="F:glycosyltransferase activity"/>
    <property type="evidence" value="ECO:0007669"/>
    <property type="project" value="InterPro"/>
</dbReference>
<proteinExistence type="predicted"/>
<dbReference type="GeneID" id="78125443"/>
<keyword evidence="3" id="KW-1185">Reference proteome</keyword>
<accession>A0A1H3MCH5</accession>
<dbReference type="Gene3D" id="3.40.50.2000">
    <property type="entry name" value="Glycogen Phosphorylase B"/>
    <property type="match status" value="1"/>
</dbReference>
<evidence type="ECO:0000259" key="1">
    <source>
        <dbReference type="Pfam" id="PF00534"/>
    </source>
</evidence>
<dbReference type="Pfam" id="PF00534">
    <property type="entry name" value="Glycos_transf_1"/>
    <property type="match status" value="1"/>
</dbReference>
<dbReference type="Proteomes" id="UP000199026">
    <property type="component" value="Unassembled WGS sequence"/>
</dbReference>
<dbReference type="RefSeq" id="WP_089893012.1">
    <property type="nucleotide sequence ID" value="NZ_CALJFH010000035.1"/>
</dbReference>
<keyword evidence="2" id="KW-0808">Transferase</keyword>
<dbReference type="SUPFAM" id="SSF53756">
    <property type="entry name" value="UDP-Glycosyltransferase/glycogen phosphorylase"/>
    <property type="match status" value="1"/>
</dbReference>
<dbReference type="InterPro" id="IPR001296">
    <property type="entry name" value="Glyco_trans_1"/>
</dbReference>
<name>A0A1H3MCH5_9RHOB</name>